<protein>
    <submittedName>
        <fullName evidence="9">Bifunctional copper resistance protein CopD/cytochrome c oxidase assembly protein</fullName>
    </submittedName>
</protein>
<keyword evidence="10" id="KW-1185">Reference proteome</keyword>
<keyword evidence="2" id="KW-1003">Cell membrane</keyword>
<proteinExistence type="predicted"/>
<evidence type="ECO:0000256" key="6">
    <source>
        <dbReference type="SAM" id="MobiDB-lite"/>
    </source>
</evidence>
<name>A0A7Y0LXT1_CELFI</name>
<organism evidence="9 10">
    <name type="scientific">Cellulomonas fimi</name>
    <dbReference type="NCBI Taxonomy" id="1708"/>
    <lineage>
        <taxon>Bacteria</taxon>
        <taxon>Bacillati</taxon>
        <taxon>Actinomycetota</taxon>
        <taxon>Actinomycetes</taxon>
        <taxon>Micrococcales</taxon>
        <taxon>Cellulomonadaceae</taxon>
        <taxon>Cellulomonas</taxon>
    </lineage>
</organism>
<dbReference type="PANTHER" id="PTHR34820:SF4">
    <property type="entry name" value="INNER MEMBRANE PROTEIN YEBZ"/>
    <property type="match status" value="1"/>
</dbReference>
<feature type="transmembrane region" description="Helical" evidence="7">
    <location>
        <begin position="361"/>
        <end position="383"/>
    </location>
</feature>
<feature type="transmembrane region" description="Helical" evidence="7">
    <location>
        <begin position="177"/>
        <end position="195"/>
    </location>
</feature>
<evidence type="ECO:0000256" key="3">
    <source>
        <dbReference type="ARBA" id="ARBA00022692"/>
    </source>
</evidence>
<dbReference type="Pfam" id="PF05425">
    <property type="entry name" value="CopD"/>
    <property type="match status" value="1"/>
</dbReference>
<feature type="transmembrane region" description="Helical" evidence="7">
    <location>
        <begin position="95"/>
        <end position="116"/>
    </location>
</feature>
<dbReference type="PANTHER" id="PTHR34820">
    <property type="entry name" value="INNER MEMBRANE PROTEIN YEBZ"/>
    <property type="match status" value="1"/>
</dbReference>
<evidence type="ECO:0000256" key="4">
    <source>
        <dbReference type="ARBA" id="ARBA00022989"/>
    </source>
</evidence>
<feature type="transmembrane region" description="Helical" evidence="7">
    <location>
        <begin position="572"/>
        <end position="596"/>
    </location>
</feature>
<feature type="domain" description="Copper resistance protein D" evidence="8">
    <location>
        <begin position="280"/>
        <end position="383"/>
    </location>
</feature>
<feature type="transmembrane region" description="Helical" evidence="7">
    <location>
        <begin position="657"/>
        <end position="679"/>
    </location>
</feature>
<dbReference type="InterPro" id="IPR019108">
    <property type="entry name" value="Caa3_assmbl_CtaG-rel"/>
</dbReference>
<feature type="transmembrane region" description="Helical" evidence="7">
    <location>
        <begin position="608"/>
        <end position="637"/>
    </location>
</feature>
<dbReference type="GO" id="GO:0006825">
    <property type="term" value="P:copper ion transport"/>
    <property type="evidence" value="ECO:0007669"/>
    <property type="project" value="InterPro"/>
</dbReference>
<feature type="transmembrane region" description="Helical" evidence="7">
    <location>
        <begin position="49"/>
        <end position="75"/>
    </location>
</feature>
<feature type="transmembrane region" description="Helical" evidence="7">
    <location>
        <begin position="492"/>
        <end position="516"/>
    </location>
</feature>
<feature type="transmembrane region" description="Helical" evidence="7">
    <location>
        <begin position="250"/>
        <end position="270"/>
    </location>
</feature>
<feature type="transmembrane region" description="Helical" evidence="7">
    <location>
        <begin position="318"/>
        <end position="337"/>
    </location>
</feature>
<dbReference type="EMBL" id="JABCJJ010000008">
    <property type="protein sequence ID" value="NMR20035.1"/>
    <property type="molecule type" value="Genomic_DNA"/>
</dbReference>
<dbReference type="Pfam" id="PF09678">
    <property type="entry name" value="Caa3_CtaG"/>
    <property type="match status" value="1"/>
</dbReference>
<evidence type="ECO:0000313" key="9">
    <source>
        <dbReference type="EMBL" id="NMR20035.1"/>
    </source>
</evidence>
<keyword evidence="4 7" id="KW-1133">Transmembrane helix</keyword>
<feature type="transmembrane region" description="Helical" evidence="7">
    <location>
        <begin position="426"/>
        <end position="443"/>
    </location>
</feature>
<evidence type="ECO:0000256" key="2">
    <source>
        <dbReference type="ARBA" id="ARBA00022475"/>
    </source>
</evidence>
<dbReference type="AlphaFoldDB" id="A0A7Y0LXT1"/>
<evidence type="ECO:0000256" key="7">
    <source>
        <dbReference type="SAM" id="Phobius"/>
    </source>
</evidence>
<feature type="transmembrane region" description="Helical" evidence="7">
    <location>
        <begin position="455"/>
        <end position="472"/>
    </location>
</feature>
<accession>A0A7Y0LXT1</accession>
<dbReference type="Proteomes" id="UP000562124">
    <property type="component" value="Unassembled WGS sequence"/>
</dbReference>
<evidence type="ECO:0000259" key="8">
    <source>
        <dbReference type="Pfam" id="PF05425"/>
    </source>
</evidence>
<feature type="compositionally biased region" description="Low complexity" evidence="6">
    <location>
        <begin position="718"/>
        <end position="731"/>
    </location>
</feature>
<feature type="transmembrane region" description="Helical" evidence="7">
    <location>
        <begin position="537"/>
        <end position="560"/>
    </location>
</feature>
<feature type="region of interest" description="Disordered" evidence="6">
    <location>
        <begin position="718"/>
        <end position="740"/>
    </location>
</feature>
<evidence type="ECO:0000256" key="1">
    <source>
        <dbReference type="ARBA" id="ARBA00004651"/>
    </source>
</evidence>
<feature type="region of interest" description="Disordered" evidence="6">
    <location>
        <begin position="1"/>
        <end position="39"/>
    </location>
</feature>
<feature type="transmembrane region" description="Helical" evidence="7">
    <location>
        <begin position="282"/>
        <end position="306"/>
    </location>
</feature>
<comment type="caution">
    <text evidence="9">The sequence shown here is derived from an EMBL/GenBank/DDBJ whole genome shotgun (WGS) entry which is preliminary data.</text>
</comment>
<evidence type="ECO:0000256" key="5">
    <source>
        <dbReference type="ARBA" id="ARBA00023136"/>
    </source>
</evidence>
<feature type="transmembrane region" description="Helical" evidence="7">
    <location>
        <begin position="207"/>
        <end position="230"/>
    </location>
</feature>
<comment type="subcellular location">
    <subcellularLocation>
        <location evidence="1">Cell membrane</location>
        <topology evidence="1">Multi-pass membrane protein</topology>
    </subcellularLocation>
</comment>
<dbReference type="InterPro" id="IPR008457">
    <property type="entry name" value="Cu-R_CopD_dom"/>
</dbReference>
<keyword evidence="3 7" id="KW-0812">Transmembrane</keyword>
<gene>
    <name evidence="9" type="ORF">HIR71_07325</name>
</gene>
<feature type="transmembrane region" description="Helical" evidence="7">
    <location>
        <begin position="137"/>
        <end position="165"/>
    </location>
</feature>
<reference evidence="9 10" key="1">
    <citation type="submission" date="2020-04" db="EMBL/GenBank/DDBJ databases">
        <title>Sequencing and Assembly of C. fimi.</title>
        <authorList>
            <person name="Ramsey A.R."/>
        </authorList>
    </citation>
    <scope>NUCLEOTIDE SEQUENCE [LARGE SCALE GENOMIC DNA]</scope>
    <source>
        <strain evidence="9 10">SB</strain>
    </source>
</reference>
<sequence length="740" mass="77834">MRTPWFSRRRRGKGHSDRNASGGSPRADSRPSRRAYPGPVSTRWTLSRLVILTAAAVAAVALGMLFSGAAGPVVLRDPGPLVRWGLPVTQTLVELAAALTIGSLVLAVCVLPRRAARTAAAAQRSARRESVVVDGRAYPAVLTLAGSAAVVWTALSMVQLVLTYARIAGRPIGGPTFGSGLGVFVGEIALGRTLLGITVVAAATSALALVVATPTGAAWATALALVALVLQSQTGHAAGAADHELATASMFLHLGGAAVWIGALAALAVLSRRLGDDLGAAVGRYSSLAAWCVVAVALSGAINAVARLGGVDGLTTRYGLLVVAKVVLLGVLGVIGWSHRRAVVPQLTADDGTRARRASGLFWRLVVVELAVMGALSGLAVALSSTSPPVPLEPATDPTPAEIVTGHPLPPEPTALRWLTEWRWDVVLAGAAVAGIVVYLRWVHRLRARGDSWPVTRTVSWVVGMLVLGWTTSGGPAAYGHVLFSAHMVQHMVLAMVVPIFLVVAAPVTLALRALPGRADDSRGPREWLLTLVNSRLARLLANPVVAAVNFAGSMVLFYYTDLFELSLRYYVGHLGMVAHFTLAGYLFANALIGVDPGPHRPPHPQRLLLLFATMAFHAFFGVALVSGDVLLVADWFGNTGRPWGQSAIGDQQTGGAIAWGIGELPTLALAVIVAFSWARDDERTARRRDRRVDRDGDTEMDEYNAMLGRVAERDTQAAAAAEATEAARAQAAKERLSRP</sequence>
<dbReference type="InterPro" id="IPR032694">
    <property type="entry name" value="CopC/D"/>
</dbReference>
<evidence type="ECO:0000313" key="10">
    <source>
        <dbReference type="Proteomes" id="UP000562124"/>
    </source>
</evidence>
<keyword evidence="5 7" id="KW-0472">Membrane</keyword>
<dbReference type="GO" id="GO:0005886">
    <property type="term" value="C:plasma membrane"/>
    <property type="evidence" value="ECO:0007669"/>
    <property type="project" value="UniProtKB-SubCell"/>
</dbReference>